<dbReference type="Proteomes" id="UP000419144">
    <property type="component" value="Unassembled WGS sequence"/>
</dbReference>
<name>A0A640KSQ2_LEITA</name>
<keyword evidence="2 3" id="KW-0808">Transferase</keyword>
<evidence type="ECO:0000256" key="1">
    <source>
        <dbReference type="ARBA" id="ARBA00022676"/>
    </source>
</evidence>
<comment type="function">
    <text evidence="3">Mannosylates Man(2)GlcNAc(2)-dolichol diphosphate and Man(1)GlcNAc(2)-dolichol diphosphate to form Man(3)GlcNAc(2)-dolichol diphosphate.</text>
</comment>
<evidence type="ECO:0000256" key="3">
    <source>
        <dbReference type="RuleBase" id="RU367136"/>
    </source>
</evidence>
<dbReference type="GO" id="GO:0005789">
    <property type="term" value="C:endoplasmic reticulum membrane"/>
    <property type="evidence" value="ECO:0007669"/>
    <property type="project" value="UniProtKB-SubCell"/>
</dbReference>
<evidence type="ECO:0000256" key="2">
    <source>
        <dbReference type="ARBA" id="ARBA00022679"/>
    </source>
</evidence>
<dbReference type="EC" id="2.4.1.132" evidence="3"/>
<comment type="subcellular location">
    <subcellularLocation>
        <location evidence="3">Endoplasmic reticulum membrane</location>
        <topology evidence="3">Single-pass membrane protein</topology>
    </subcellularLocation>
</comment>
<organism evidence="5 6">
    <name type="scientific">Leishmania tarentolae</name>
    <name type="common">Sauroleishmania tarentolae</name>
    <dbReference type="NCBI Taxonomy" id="5689"/>
    <lineage>
        <taxon>Eukaryota</taxon>
        <taxon>Discoba</taxon>
        <taxon>Euglenozoa</taxon>
        <taxon>Kinetoplastea</taxon>
        <taxon>Metakinetoplastina</taxon>
        <taxon>Trypanosomatida</taxon>
        <taxon>Trypanosomatidae</taxon>
        <taxon>Leishmaniinae</taxon>
        <taxon>Leishmania</taxon>
        <taxon>lizard Leishmania</taxon>
    </lineage>
</organism>
<dbReference type="EC" id="2.4.1.257" evidence="3"/>
<comment type="pathway">
    <text evidence="3">Protein modification; protein glycosylation.</text>
</comment>
<dbReference type="Gene3D" id="3.40.50.2000">
    <property type="entry name" value="Glycogen Phosphorylase B"/>
    <property type="match status" value="1"/>
</dbReference>
<feature type="transmembrane region" description="Helical" evidence="3">
    <location>
        <begin position="45"/>
        <end position="64"/>
    </location>
</feature>
<gene>
    <name evidence="5" type="ORF">LtaPh_3422700</name>
</gene>
<keyword evidence="3" id="KW-0812">Transmembrane</keyword>
<dbReference type="VEuPathDB" id="TriTrypDB:LtaPh_3422700"/>
<comment type="caution">
    <text evidence="5">The sequence shown here is derived from an EMBL/GenBank/DDBJ whole genome shotgun (WGS) entry which is preliminary data.</text>
</comment>
<dbReference type="SUPFAM" id="SSF53756">
    <property type="entry name" value="UDP-Glycosyltransferase/glycogen phosphorylase"/>
    <property type="match status" value="1"/>
</dbReference>
<dbReference type="OrthoDB" id="448893at2759"/>
<dbReference type="InterPro" id="IPR027054">
    <property type="entry name" value="ALG2"/>
</dbReference>
<accession>A0A640KSQ2</accession>
<sequence>MWTPFFPSTASVPICFLLIEQKSRELFFKHLQIHRQENGSPKMALLLHVFFYAFVAACVLRYFIMRVRIRSTEMYVQRRKKAVEAYEQLHKLSSRQATLEREDDDHVAETDAPTDLLSKEPLFVVFLHPELGIGGAERLIVDAAVGLMKCQSIRLVEVIIVTNHHDCNRAFKETTDGTLRIVVQGSMLPATIFGRGKALCSMMRMCFAAIATCWSFPNADCFIIDQVAVAMPVLNFFASRTPLLFYNHFPDKLCDANRNFDGTFKKRGSPLYPFQKIYRVFFDKVEAFAMNYATSIVCNSKYSRQVTIDTFPKLADKIHETTDIFYPPVEMKVHEVTEGALSASEALRELKEIVSGAVTFVSINRYERVKNIQLAIEAFALLLSMDEFKSTKDKKPLMLIIAGGYDPRSEENVRYADELMSLATRTLHIPAFQVRFLKNINDDEKTVLLSEMRALVYTPSREHFGIAPVEAMAYSKPVVAIASGGPLESVGSVELEDSSKCGGLLSSPKPMEFAQKMACFARDPVYAAKVGAQGRARVLERFSKESFSTQLVTRLVHLRSRADERLLAEGIESVQPEAASKVDKSPQNAQNG</sequence>
<protein>
    <recommendedName>
        <fullName evidence="3">Alpha-1,3/1,6-mannosyltransferase ALG2</fullName>
        <ecNumber evidence="3">2.4.1.132</ecNumber>
        <ecNumber evidence="3">2.4.1.257</ecNumber>
    </recommendedName>
    <alternativeName>
        <fullName evidence="3">GDP-Man:Man(1)GlcNAc(2)-PP-Dol alpha-1,3-mannosyltransferase</fullName>
    </alternativeName>
</protein>
<reference evidence="5" key="1">
    <citation type="submission" date="2019-11" db="EMBL/GenBank/DDBJ databases">
        <title>Leishmania tarentolae CDS.</title>
        <authorList>
            <person name="Goto Y."/>
            <person name="Yamagishi J."/>
        </authorList>
    </citation>
    <scope>NUCLEOTIDE SEQUENCE [LARGE SCALE GENOMIC DNA]</scope>
    <source>
        <strain evidence="5">Parrot Tar II</strain>
    </source>
</reference>
<dbReference type="UniPathway" id="UPA00378"/>
<comment type="similarity">
    <text evidence="3">Belongs to the glycosyltransferase group 1 family.</text>
</comment>
<feature type="domain" description="Glycosyl transferase family 1" evidence="4">
    <location>
        <begin position="351"/>
        <end position="536"/>
    </location>
</feature>
<evidence type="ECO:0000259" key="4">
    <source>
        <dbReference type="Pfam" id="PF00534"/>
    </source>
</evidence>
<dbReference type="Pfam" id="PF00534">
    <property type="entry name" value="Glycos_transf_1"/>
    <property type="match status" value="1"/>
</dbReference>
<proteinExistence type="inferred from homology"/>
<dbReference type="EMBL" id="BLBS01000054">
    <property type="protein sequence ID" value="GET92301.1"/>
    <property type="molecule type" value="Genomic_DNA"/>
</dbReference>
<dbReference type="InterPro" id="IPR001296">
    <property type="entry name" value="Glyco_trans_1"/>
</dbReference>
<evidence type="ECO:0000313" key="6">
    <source>
        <dbReference type="Proteomes" id="UP000419144"/>
    </source>
</evidence>
<dbReference type="PANTHER" id="PTHR45918:SF1">
    <property type="entry name" value="ALPHA-1,3_1,6-MANNOSYLTRANSFERASE ALG2"/>
    <property type="match status" value="1"/>
</dbReference>
<comment type="catalytic activity">
    <reaction evidence="3">
        <text>a beta-D-Man-(1-&gt;4)-beta-D-GlcNAc-(1-&gt;4)-alpha-D-GlcNAc-diphospho-di-trans,poly-cis-dolichol + GDP-alpha-D-mannose = an alpha-D-Man-(1-&gt;3)-beta-D-Man-(1-&gt;4)-beta-D-GlcNAc-(1-&gt;4)-alpha-D-GlcNAc-diphospho-di-trans,poly-cis-dolichol + GDP + H(+)</text>
        <dbReference type="Rhea" id="RHEA:29515"/>
        <dbReference type="Rhea" id="RHEA-COMP:19511"/>
        <dbReference type="Rhea" id="RHEA-COMP:19513"/>
        <dbReference type="ChEBI" id="CHEBI:15378"/>
        <dbReference type="ChEBI" id="CHEBI:57527"/>
        <dbReference type="ChEBI" id="CHEBI:58189"/>
        <dbReference type="ChEBI" id="CHEBI:58472"/>
        <dbReference type="ChEBI" id="CHEBI:132510"/>
        <dbReference type="EC" id="2.4.1.132"/>
    </reaction>
    <physiologicalReaction direction="left-to-right" evidence="3">
        <dbReference type="Rhea" id="RHEA:29516"/>
    </physiologicalReaction>
</comment>
<evidence type="ECO:0000313" key="5">
    <source>
        <dbReference type="EMBL" id="GET92301.1"/>
    </source>
</evidence>
<dbReference type="AlphaFoldDB" id="A0A640KSQ2"/>
<dbReference type="PANTHER" id="PTHR45918">
    <property type="entry name" value="ALPHA-1,3/1,6-MANNOSYLTRANSFERASE ALG2"/>
    <property type="match status" value="1"/>
</dbReference>
<dbReference type="GO" id="GO:0004378">
    <property type="term" value="F:GDP-Man:Man(1)GlcNAc(2)-PP-Dol alpha-1,3-mannosyltransferase activity"/>
    <property type="evidence" value="ECO:0007669"/>
    <property type="project" value="UniProtKB-UniRule"/>
</dbReference>
<keyword evidence="1 3" id="KW-0328">Glycosyltransferase</keyword>
<keyword evidence="3" id="KW-0472">Membrane</keyword>
<keyword evidence="3" id="KW-1133">Transmembrane helix</keyword>
<keyword evidence="6" id="KW-1185">Reference proteome</keyword>
<dbReference type="GO" id="GO:0102704">
    <property type="term" value="F:GDP-Man:Man(2)GlcNAc(2)-PP-Dol alpha-1,6-mannosyltransferase activity"/>
    <property type="evidence" value="ECO:0007669"/>
    <property type="project" value="UniProtKB-UniRule"/>
</dbReference>
<dbReference type="FunFam" id="3.40.50.2000:FF:000236">
    <property type="entry name" value="Putative dolichyl-P-Man:GDP-Man1GlcNAc2-PP-dolichyl alpha-1,3-mannosyltransferase"/>
    <property type="match status" value="1"/>
</dbReference>
<comment type="catalytic activity">
    <reaction evidence="3">
        <text>an alpha-D-Man-(1-&gt;3)-beta-D-Man-(1-&gt;4)-beta-D-GlcNAc-(1-&gt;4)-alpha-D-GlcNAc-diphospho-di-trans,poly-cis-dolichol + GDP-alpha-D-mannose = an alpha-D-Man-(1-&gt;3)-[alpha-D-Man-(1-&gt;6)]-beta-D-Man-(1-&gt;4)-beta-D-GlcNAc-(1-&gt;4)-alpha-D-GlcNAc-diphospho-di-trans,poly-cis-dolichol + GDP + H(+)</text>
        <dbReference type="Rhea" id="RHEA:29519"/>
        <dbReference type="Rhea" id="RHEA-COMP:19513"/>
        <dbReference type="Rhea" id="RHEA-COMP:19515"/>
        <dbReference type="ChEBI" id="CHEBI:15378"/>
        <dbReference type="ChEBI" id="CHEBI:57527"/>
        <dbReference type="ChEBI" id="CHEBI:58189"/>
        <dbReference type="ChEBI" id="CHEBI:132510"/>
        <dbReference type="ChEBI" id="CHEBI:132511"/>
        <dbReference type="EC" id="2.4.1.257"/>
    </reaction>
    <physiologicalReaction direction="left-to-right" evidence="3">
        <dbReference type="Rhea" id="RHEA:29520"/>
    </physiologicalReaction>
</comment>